<evidence type="ECO:0000256" key="2">
    <source>
        <dbReference type="ARBA" id="ARBA00023186"/>
    </source>
</evidence>
<keyword evidence="3" id="KW-0175">Coiled coil</keyword>
<feature type="coiled-coil region" evidence="3">
    <location>
        <begin position="22"/>
        <end position="59"/>
    </location>
</feature>
<evidence type="ECO:0000256" key="3">
    <source>
        <dbReference type="SAM" id="Coils"/>
    </source>
</evidence>
<dbReference type="AlphaFoldDB" id="A0AAN8PWL0"/>
<dbReference type="Pfam" id="PF01920">
    <property type="entry name" value="Prefoldin_2"/>
    <property type="match status" value="1"/>
</dbReference>
<evidence type="ECO:0008006" key="6">
    <source>
        <dbReference type="Google" id="ProtNLM"/>
    </source>
</evidence>
<proteinExistence type="inferred from homology"/>
<protein>
    <recommendedName>
        <fullName evidence="6">Prefoldin subunit 4</fullName>
    </recommendedName>
</protein>
<comment type="similarity">
    <text evidence="1">Belongs to the prefoldin subunit beta family.</text>
</comment>
<sequence>MATLSPDTENDVQVTFEDQQKINRFARNNARLQDIKEELVAKKKEVQNLEDAVDELVLVDSDELIPYPFLK</sequence>
<evidence type="ECO:0000313" key="5">
    <source>
        <dbReference type="Proteomes" id="UP001347796"/>
    </source>
</evidence>
<accession>A0AAN8PWL0</accession>
<gene>
    <name evidence="4" type="ORF">SNE40_013147</name>
</gene>
<dbReference type="PANTHER" id="PTHR21100:SF9">
    <property type="entry name" value="PREFOLDIN SUBUNIT 4"/>
    <property type="match status" value="1"/>
</dbReference>
<dbReference type="GO" id="GO:0005737">
    <property type="term" value="C:cytoplasm"/>
    <property type="evidence" value="ECO:0007669"/>
    <property type="project" value="TreeGrafter"/>
</dbReference>
<comment type="caution">
    <text evidence="4">The sequence shown here is derived from an EMBL/GenBank/DDBJ whole genome shotgun (WGS) entry which is preliminary data.</text>
</comment>
<evidence type="ECO:0000256" key="1">
    <source>
        <dbReference type="ARBA" id="ARBA00008045"/>
    </source>
</evidence>
<dbReference type="Proteomes" id="UP001347796">
    <property type="component" value="Unassembled WGS sequence"/>
</dbReference>
<dbReference type="GO" id="GO:0051082">
    <property type="term" value="F:unfolded protein binding"/>
    <property type="evidence" value="ECO:0007669"/>
    <property type="project" value="InterPro"/>
</dbReference>
<reference evidence="4 5" key="1">
    <citation type="submission" date="2024-01" db="EMBL/GenBank/DDBJ databases">
        <title>The genome of the rayed Mediterranean limpet Patella caerulea (Linnaeus, 1758).</title>
        <authorList>
            <person name="Anh-Thu Weber A."/>
            <person name="Halstead-Nussloch G."/>
        </authorList>
    </citation>
    <scope>NUCLEOTIDE SEQUENCE [LARGE SCALE GENOMIC DNA]</scope>
    <source>
        <strain evidence="4">AATW-2023a</strain>
        <tissue evidence="4">Whole specimen</tissue>
    </source>
</reference>
<dbReference type="GO" id="GO:0016272">
    <property type="term" value="C:prefoldin complex"/>
    <property type="evidence" value="ECO:0007669"/>
    <property type="project" value="InterPro"/>
</dbReference>
<keyword evidence="2" id="KW-0143">Chaperone</keyword>
<dbReference type="GO" id="GO:0006457">
    <property type="term" value="P:protein folding"/>
    <property type="evidence" value="ECO:0007669"/>
    <property type="project" value="InterPro"/>
</dbReference>
<organism evidence="4 5">
    <name type="scientific">Patella caerulea</name>
    <name type="common">Rayed Mediterranean limpet</name>
    <dbReference type="NCBI Taxonomy" id="87958"/>
    <lineage>
        <taxon>Eukaryota</taxon>
        <taxon>Metazoa</taxon>
        <taxon>Spiralia</taxon>
        <taxon>Lophotrochozoa</taxon>
        <taxon>Mollusca</taxon>
        <taxon>Gastropoda</taxon>
        <taxon>Patellogastropoda</taxon>
        <taxon>Patelloidea</taxon>
        <taxon>Patellidae</taxon>
        <taxon>Patella</taxon>
    </lineage>
</organism>
<dbReference type="InterPro" id="IPR016661">
    <property type="entry name" value="PFDN4"/>
</dbReference>
<dbReference type="EMBL" id="JAZGQO010000009">
    <property type="protein sequence ID" value="KAK6178350.1"/>
    <property type="molecule type" value="Genomic_DNA"/>
</dbReference>
<dbReference type="InterPro" id="IPR002777">
    <property type="entry name" value="PFD_beta-like"/>
</dbReference>
<name>A0AAN8PWL0_PATCE</name>
<evidence type="ECO:0000313" key="4">
    <source>
        <dbReference type="EMBL" id="KAK6178350.1"/>
    </source>
</evidence>
<keyword evidence="5" id="KW-1185">Reference proteome</keyword>
<dbReference type="PANTHER" id="PTHR21100">
    <property type="entry name" value="PREFOLDIN SUBUNIT 4"/>
    <property type="match status" value="1"/>
</dbReference>